<feature type="transmembrane region" description="Helical" evidence="2">
    <location>
        <begin position="76"/>
        <end position="98"/>
    </location>
</feature>
<name>A0A2K3D4K4_CHLRE</name>
<evidence type="ECO:0000256" key="2">
    <source>
        <dbReference type="SAM" id="Phobius"/>
    </source>
</evidence>
<dbReference type="RefSeq" id="XP_042918610.1">
    <property type="nucleotide sequence ID" value="XM_043068515.1"/>
</dbReference>
<gene>
    <name evidence="3" type="ORF">CHLRE_12g527650v5</name>
</gene>
<dbReference type="GeneID" id="5722460"/>
<dbReference type="Proteomes" id="UP000006906">
    <property type="component" value="Chromosome 12"/>
</dbReference>
<dbReference type="KEGG" id="cre:CHLRE_12g527650v5"/>
<keyword evidence="2" id="KW-0472">Membrane</keyword>
<dbReference type="EMBL" id="CM008973">
    <property type="protein sequence ID" value="PNW75466.1"/>
    <property type="molecule type" value="Genomic_DNA"/>
</dbReference>
<sequence length="290" mass="30347">MGRPDTVDAGVRAARPITQSDVPGAIDVYRSHILSLLRPIWWAALSTPSTLWLRGLAVPPFIFFSVYMHVTDNPVLPWVCGAIAALIVPLLVGGFVLLQLHLIARKGTDKDLSEDKLLGYFSDQGWGKGSRFFVVTEGDLAKRAAKQAAAAAAAAAGSKEGAPEGEGDNAGAEGEEQPLLGGGEGRGGSGQVLGCLGLANRAGGQGELLYFAVRPGLANAEVVQDALLTAAVAAARKAGCFDSVYIKLNCAEVGLLSAVERAGLGLPQPIRINAWFHATRLMLNVRGGRR</sequence>
<dbReference type="AlphaFoldDB" id="A0A2K3D4K4"/>
<keyword evidence="2" id="KW-0812">Transmembrane</keyword>
<protein>
    <submittedName>
        <fullName evidence="3">Uncharacterized protein</fullName>
    </submittedName>
</protein>
<dbReference type="OrthoDB" id="533495at2759"/>
<organism evidence="3 4">
    <name type="scientific">Chlamydomonas reinhardtii</name>
    <name type="common">Chlamydomonas smithii</name>
    <dbReference type="NCBI Taxonomy" id="3055"/>
    <lineage>
        <taxon>Eukaryota</taxon>
        <taxon>Viridiplantae</taxon>
        <taxon>Chlorophyta</taxon>
        <taxon>core chlorophytes</taxon>
        <taxon>Chlorophyceae</taxon>
        <taxon>CS clade</taxon>
        <taxon>Chlamydomonadales</taxon>
        <taxon>Chlamydomonadaceae</taxon>
        <taxon>Chlamydomonas</taxon>
    </lineage>
</organism>
<accession>A0A2K3D4K4</accession>
<feature type="transmembrane region" description="Helical" evidence="2">
    <location>
        <begin position="51"/>
        <end position="70"/>
    </location>
</feature>
<feature type="region of interest" description="Disordered" evidence="1">
    <location>
        <begin position="157"/>
        <end position="183"/>
    </location>
</feature>
<proteinExistence type="predicted"/>
<dbReference type="ExpressionAtlas" id="A0A2K3D4K4">
    <property type="expression patterns" value="baseline and differential"/>
</dbReference>
<keyword evidence="4" id="KW-1185">Reference proteome</keyword>
<keyword evidence="2" id="KW-1133">Transmembrane helix</keyword>
<evidence type="ECO:0000256" key="1">
    <source>
        <dbReference type="SAM" id="MobiDB-lite"/>
    </source>
</evidence>
<evidence type="ECO:0000313" key="3">
    <source>
        <dbReference type="EMBL" id="PNW75466.1"/>
    </source>
</evidence>
<dbReference type="InParanoid" id="A0A2K3D4K4"/>
<reference evidence="3 4" key="1">
    <citation type="journal article" date="2007" name="Science">
        <title>The Chlamydomonas genome reveals the evolution of key animal and plant functions.</title>
        <authorList>
            <person name="Merchant S.S."/>
            <person name="Prochnik S.E."/>
            <person name="Vallon O."/>
            <person name="Harris E.H."/>
            <person name="Karpowicz S.J."/>
            <person name="Witman G.B."/>
            <person name="Terry A."/>
            <person name="Salamov A."/>
            <person name="Fritz-Laylin L.K."/>
            <person name="Marechal-Drouard L."/>
            <person name="Marshall W.F."/>
            <person name="Qu L.H."/>
            <person name="Nelson D.R."/>
            <person name="Sanderfoot A.A."/>
            <person name="Spalding M.H."/>
            <person name="Kapitonov V.V."/>
            <person name="Ren Q."/>
            <person name="Ferris P."/>
            <person name="Lindquist E."/>
            <person name="Shapiro H."/>
            <person name="Lucas S.M."/>
            <person name="Grimwood J."/>
            <person name="Schmutz J."/>
            <person name="Cardol P."/>
            <person name="Cerutti H."/>
            <person name="Chanfreau G."/>
            <person name="Chen C.L."/>
            <person name="Cognat V."/>
            <person name="Croft M.T."/>
            <person name="Dent R."/>
            <person name="Dutcher S."/>
            <person name="Fernandez E."/>
            <person name="Fukuzawa H."/>
            <person name="Gonzalez-Ballester D."/>
            <person name="Gonzalez-Halphen D."/>
            <person name="Hallmann A."/>
            <person name="Hanikenne M."/>
            <person name="Hippler M."/>
            <person name="Inwood W."/>
            <person name="Jabbari K."/>
            <person name="Kalanon M."/>
            <person name="Kuras R."/>
            <person name="Lefebvre P.A."/>
            <person name="Lemaire S.D."/>
            <person name="Lobanov A.V."/>
            <person name="Lohr M."/>
            <person name="Manuell A."/>
            <person name="Meier I."/>
            <person name="Mets L."/>
            <person name="Mittag M."/>
            <person name="Mittelmeier T."/>
            <person name="Moroney J.V."/>
            <person name="Moseley J."/>
            <person name="Napoli C."/>
            <person name="Nedelcu A.M."/>
            <person name="Niyogi K."/>
            <person name="Novoselov S.V."/>
            <person name="Paulsen I.T."/>
            <person name="Pazour G."/>
            <person name="Purton S."/>
            <person name="Ral J.P."/>
            <person name="Riano-Pachon D.M."/>
            <person name="Riekhof W."/>
            <person name="Rymarquis L."/>
            <person name="Schroda M."/>
            <person name="Stern D."/>
            <person name="Umen J."/>
            <person name="Willows R."/>
            <person name="Wilson N."/>
            <person name="Zimmer S.L."/>
            <person name="Allmer J."/>
            <person name="Balk J."/>
            <person name="Bisova K."/>
            <person name="Chen C.J."/>
            <person name="Elias M."/>
            <person name="Gendler K."/>
            <person name="Hauser C."/>
            <person name="Lamb M.R."/>
            <person name="Ledford H."/>
            <person name="Long J.C."/>
            <person name="Minagawa J."/>
            <person name="Page M.D."/>
            <person name="Pan J."/>
            <person name="Pootakham W."/>
            <person name="Roje S."/>
            <person name="Rose A."/>
            <person name="Stahlberg E."/>
            <person name="Terauchi A.M."/>
            <person name="Yang P."/>
            <person name="Ball S."/>
            <person name="Bowler C."/>
            <person name="Dieckmann C.L."/>
            <person name="Gladyshev V.N."/>
            <person name="Green P."/>
            <person name="Jorgensen R."/>
            <person name="Mayfield S."/>
            <person name="Mueller-Roeber B."/>
            <person name="Rajamani S."/>
            <person name="Sayre R.T."/>
            <person name="Brokstein P."/>
            <person name="Dubchak I."/>
            <person name="Goodstein D."/>
            <person name="Hornick L."/>
            <person name="Huang Y.W."/>
            <person name="Jhaveri J."/>
            <person name="Luo Y."/>
            <person name="Martinez D."/>
            <person name="Ngau W.C."/>
            <person name="Otillar B."/>
            <person name="Poliakov A."/>
            <person name="Porter A."/>
            <person name="Szajkowski L."/>
            <person name="Werner G."/>
            <person name="Zhou K."/>
            <person name="Grigoriev I.V."/>
            <person name="Rokhsar D.S."/>
            <person name="Grossman A.R."/>
        </authorList>
    </citation>
    <scope>NUCLEOTIDE SEQUENCE [LARGE SCALE GENOMIC DNA]</scope>
    <source>
        <strain evidence="4">CC-503</strain>
    </source>
</reference>
<evidence type="ECO:0000313" key="4">
    <source>
        <dbReference type="Proteomes" id="UP000006906"/>
    </source>
</evidence>
<dbReference type="Gramene" id="PNW75466">
    <property type="protein sequence ID" value="PNW75466"/>
    <property type="gene ID" value="CHLRE_12g527650v5"/>
</dbReference>